<evidence type="ECO:0000313" key="3">
    <source>
        <dbReference type="Proteomes" id="UP001501237"/>
    </source>
</evidence>
<reference evidence="3" key="1">
    <citation type="journal article" date="2019" name="Int. J. Syst. Evol. Microbiol.">
        <title>The Global Catalogue of Microorganisms (GCM) 10K type strain sequencing project: providing services to taxonomists for standard genome sequencing and annotation.</title>
        <authorList>
            <consortium name="The Broad Institute Genomics Platform"/>
            <consortium name="The Broad Institute Genome Sequencing Center for Infectious Disease"/>
            <person name="Wu L."/>
            <person name="Ma J."/>
        </authorList>
    </citation>
    <scope>NUCLEOTIDE SEQUENCE [LARGE SCALE GENOMIC DNA]</scope>
    <source>
        <strain evidence="3">JCM 9377</strain>
    </source>
</reference>
<feature type="domain" description="JmjC" evidence="1">
    <location>
        <begin position="185"/>
        <end position="336"/>
    </location>
</feature>
<dbReference type="PROSITE" id="PS51184">
    <property type="entry name" value="JMJC"/>
    <property type="match status" value="1"/>
</dbReference>
<gene>
    <name evidence="2" type="ORF">GCM10010468_26600</name>
</gene>
<dbReference type="PANTHER" id="PTHR12461:SF105">
    <property type="entry name" value="HYPOXIA-INDUCIBLE FACTOR 1-ALPHA INHIBITOR"/>
    <property type="match status" value="1"/>
</dbReference>
<keyword evidence="3" id="KW-1185">Reference proteome</keyword>
<dbReference type="InterPro" id="IPR041667">
    <property type="entry name" value="Cupin_8"/>
</dbReference>
<comment type="caution">
    <text evidence="2">The sequence shown here is derived from an EMBL/GenBank/DDBJ whole genome shotgun (WGS) entry which is preliminary data.</text>
</comment>
<name>A0ABP6Q835_9ACTN</name>
<dbReference type="SUPFAM" id="SSF51197">
    <property type="entry name" value="Clavaminate synthase-like"/>
    <property type="match status" value="1"/>
</dbReference>
<dbReference type="EMBL" id="BAAAUV010000005">
    <property type="protein sequence ID" value="GAA3209219.1"/>
    <property type="molecule type" value="Genomic_DNA"/>
</dbReference>
<evidence type="ECO:0000313" key="2">
    <source>
        <dbReference type="EMBL" id="GAA3209219.1"/>
    </source>
</evidence>
<dbReference type="Proteomes" id="UP001501237">
    <property type="component" value="Unassembled WGS sequence"/>
</dbReference>
<evidence type="ECO:0000259" key="1">
    <source>
        <dbReference type="PROSITE" id="PS51184"/>
    </source>
</evidence>
<dbReference type="InterPro" id="IPR003347">
    <property type="entry name" value="JmjC_dom"/>
</dbReference>
<sequence length="336" mass="38514">MTSPSVDDWRRWIAENLLLEASPNVLCAHLVEQGGFTANDAVREVEGAINSPYLMGAHRMRNRMIKRDWTLSVLSDLARLREDSGEVPRRDRLSAERFFEDHYYVNRPVVISGMFEDWPARTKWNLDYFRENFGDRKVEVQLGRDSDPEFEINRQAHTKNMLFGEYVDMVANAGSTNDFYITANNTGSNKQALAELWDDITPIAEYLDGSSPDSGFFWLGPAGTKTPFHHDLTNNFMAQVIGRKRVKLVPMTDTIHMYNHTHCYTTVDGFDIDYAAHPDVANTQIIECEIGPGDLLFIPIGWWHCVEGLDVSVTMSFINFHEKNDFSATYRAYHDL</sequence>
<organism evidence="2 3">
    <name type="scientific">Actinocorallia longicatena</name>
    <dbReference type="NCBI Taxonomy" id="111803"/>
    <lineage>
        <taxon>Bacteria</taxon>
        <taxon>Bacillati</taxon>
        <taxon>Actinomycetota</taxon>
        <taxon>Actinomycetes</taxon>
        <taxon>Streptosporangiales</taxon>
        <taxon>Thermomonosporaceae</taxon>
        <taxon>Actinocorallia</taxon>
    </lineage>
</organism>
<dbReference type="PANTHER" id="PTHR12461">
    <property type="entry name" value="HYPOXIA-INDUCIBLE FACTOR 1 ALPHA INHIBITOR-RELATED"/>
    <property type="match status" value="1"/>
</dbReference>
<dbReference type="Pfam" id="PF13621">
    <property type="entry name" value="Cupin_8"/>
    <property type="match status" value="1"/>
</dbReference>
<dbReference type="RefSeq" id="WP_344827055.1">
    <property type="nucleotide sequence ID" value="NZ_BAAAUV010000005.1"/>
</dbReference>
<dbReference type="Gene3D" id="2.60.120.650">
    <property type="entry name" value="Cupin"/>
    <property type="match status" value="1"/>
</dbReference>
<proteinExistence type="predicted"/>
<protein>
    <submittedName>
        <fullName evidence="2">Cupin-like domain-containing protein</fullName>
    </submittedName>
</protein>
<dbReference type="SMART" id="SM00558">
    <property type="entry name" value="JmjC"/>
    <property type="match status" value="1"/>
</dbReference>
<accession>A0ABP6Q835</accession>